<accession>A0A5P9CHG6</accession>
<keyword evidence="1" id="KW-0175">Coiled coil</keyword>
<reference evidence="2 3" key="1">
    <citation type="submission" date="2019-10" db="EMBL/GenBank/DDBJ databases">
        <title>Complete genome sequence of Vibrio sp. strain THAF100, isolated from non-filtered water from the water column of tank 6 of a marine aquarium containing stony-coral fragments. Water maintained at 26 degree C.</title>
        <authorList>
            <person name="Ruckert C."/>
            <person name="Franco A."/>
            <person name="Kalinowski J."/>
            <person name="Glaeser S."/>
        </authorList>
    </citation>
    <scope>NUCLEOTIDE SEQUENCE [LARGE SCALE GENOMIC DNA]</scope>
    <source>
        <strain evidence="2 3">THAF100</strain>
    </source>
</reference>
<name>A0A5P9CHG6_9VIBR</name>
<proteinExistence type="predicted"/>
<dbReference type="RefSeq" id="WP_152429953.1">
    <property type="nucleotide sequence ID" value="NZ_CBCSDK010000003.1"/>
</dbReference>
<evidence type="ECO:0000313" key="2">
    <source>
        <dbReference type="EMBL" id="QFT25720.1"/>
    </source>
</evidence>
<gene>
    <name evidence="2" type="ORF">FIV01_04690</name>
</gene>
<dbReference type="OrthoDB" id="5815965at2"/>
<sequence>MQSKQRAISKFCVLTQQQRDVMSVQLETLRQQTDQAFLQIEQLQDLKKQTRSQGGTHAVFHREMLLNQCRVEGMLSKMIDHQQHELQLMHAQYHSLKGLLEAKHYKVKGLEAKLEDWQREQRVVEQKKEELILEEMVNNLAARKVHKF</sequence>
<evidence type="ECO:0000256" key="1">
    <source>
        <dbReference type="SAM" id="Coils"/>
    </source>
</evidence>
<protein>
    <recommendedName>
        <fullName evidence="4">Flagellar FliJ protein</fullName>
    </recommendedName>
</protein>
<evidence type="ECO:0008006" key="4">
    <source>
        <dbReference type="Google" id="ProtNLM"/>
    </source>
</evidence>
<keyword evidence="3" id="KW-1185">Reference proteome</keyword>
<dbReference type="AlphaFoldDB" id="A0A5P9CHG6"/>
<feature type="coiled-coil region" evidence="1">
    <location>
        <begin position="100"/>
        <end position="134"/>
    </location>
</feature>
<dbReference type="Proteomes" id="UP000326936">
    <property type="component" value="Chromosome"/>
</dbReference>
<dbReference type="KEGG" id="vaq:FIV01_04690"/>
<evidence type="ECO:0000313" key="3">
    <source>
        <dbReference type="Proteomes" id="UP000326936"/>
    </source>
</evidence>
<dbReference type="EMBL" id="CP045350">
    <property type="protein sequence ID" value="QFT25720.1"/>
    <property type="molecule type" value="Genomic_DNA"/>
</dbReference>
<organism evidence="2 3">
    <name type="scientific">Vibrio aquimaris</name>
    <dbReference type="NCBI Taxonomy" id="2587862"/>
    <lineage>
        <taxon>Bacteria</taxon>
        <taxon>Pseudomonadati</taxon>
        <taxon>Pseudomonadota</taxon>
        <taxon>Gammaproteobacteria</taxon>
        <taxon>Vibrionales</taxon>
        <taxon>Vibrionaceae</taxon>
        <taxon>Vibrio</taxon>
    </lineage>
</organism>